<protein>
    <submittedName>
        <fullName evidence="2">Lysophospholipase, alpha-beta hydrolase superfamily</fullName>
    </submittedName>
</protein>
<sequence length="272" mass="28500">MTQTVRSADGTPIAYDRLGDGPPLIYVGGATMTRKSDPDLAKLLAERFTVYCFDRRGRGDSGDPMPPGAPAQNEEQAAAAEVEDIAALIAEAGGAAILYGMSSGGALALEATASGLPVTRLAIYEAPFAEDTPAQRKGAAEYATRLTELLSEGRRGDAVALFMSITGMPEETIEQIKNMQTWPALEAVAPSLAYDAAVLRYYARGGTVPLESLAAVTVPTLVMSGGDSPAFFGSAAQKIADGVLNGEHRVLAGQTHYVDPHVLSAALVRFLR</sequence>
<keyword evidence="3" id="KW-1185">Reference proteome</keyword>
<gene>
    <name evidence="2" type="ORF">SAMN04489726_1699</name>
</gene>
<feature type="domain" description="AB hydrolase-1" evidence="1">
    <location>
        <begin position="39"/>
        <end position="261"/>
    </location>
</feature>
<dbReference type="InterPro" id="IPR000073">
    <property type="entry name" value="AB_hydrolase_1"/>
</dbReference>
<dbReference type="InterPro" id="IPR029058">
    <property type="entry name" value="AB_hydrolase_fold"/>
</dbReference>
<dbReference type="Proteomes" id="UP000183376">
    <property type="component" value="Chromosome I"/>
</dbReference>
<accession>A0A1G9TC85</accession>
<name>A0A1G9TC85_ALLAB</name>
<dbReference type="STRING" id="211114.SAMN04489726_1699"/>
<reference evidence="2 3" key="1">
    <citation type="submission" date="2016-10" db="EMBL/GenBank/DDBJ databases">
        <authorList>
            <person name="de Groot N.N."/>
        </authorList>
    </citation>
    <scope>NUCLEOTIDE SEQUENCE [LARGE SCALE GENOMIC DNA]</scope>
    <source>
        <strain evidence="2 3">DSM 44149</strain>
    </source>
</reference>
<dbReference type="eggNOG" id="COG2267">
    <property type="taxonomic scope" value="Bacteria"/>
</dbReference>
<evidence type="ECO:0000313" key="2">
    <source>
        <dbReference type="EMBL" id="SDM45313.1"/>
    </source>
</evidence>
<dbReference type="PANTHER" id="PTHR43433">
    <property type="entry name" value="HYDROLASE, ALPHA/BETA FOLD FAMILY PROTEIN"/>
    <property type="match status" value="1"/>
</dbReference>
<dbReference type="InterPro" id="IPR050471">
    <property type="entry name" value="AB_hydrolase"/>
</dbReference>
<dbReference type="AlphaFoldDB" id="A0A1G9TC85"/>
<keyword evidence="2" id="KW-0378">Hydrolase</keyword>
<proteinExistence type="predicted"/>
<dbReference type="Gene3D" id="3.40.50.1820">
    <property type="entry name" value="alpha/beta hydrolase"/>
    <property type="match status" value="1"/>
</dbReference>
<dbReference type="EMBL" id="LT629701">
    <property type="protein sequence ID" value="SDM45313.1"/>
    <property type="molecule type" value="Genomic_DNA"/>
</dbReference>
<organism evidence="2 3">
    <name type="scientific">Allokutzneria albata</name>
    <name type="common">Kibdelosporangium albatum</name>
    <dbReference type="NCBI Taxonomy" id="211114"/>
    <lineage>
        <taxon>Bacteria</taxon>
        <taxon>Bacillati</taxon>
        <taxon>Actinomycetota</taxon>
        <taxon>Actinomycetes</taxon>
        <taxon>Pseudonocardiales</taxon>
        <taxon>Pseudonocardiaceae</taxon>
        <taxon>Allokutzneria</taxon>
    </lineage>
</organism>
<dbReference type="Pfam" id="PF12697">
    <property type="entry name" value="Abhydrolase_6"/>
    <property type="match status" value="1"/>
</dbReference>
<evidence type="ECO:0000313" key="3">
    <source>
        <dbReference type="Proteomes" id="UP000183376"/>
    </source>
</evidence>
<dbReference type="SUPFAM" id="SSF53474">
    <property type="entry name" value="alpha/beta-Hydrolases"/>
    <property type="match status" value="1"/>
</dbReference>
<evidence type="ECO:0000259" key="1">
    <source>
        <dbReference type="Pfam" id="PF12697"/>
    </source>
</evidence>
<dbReference type="PANTHER" id="PTHR43433:SF5">
    <property type="entry name" value="AB HYDROLASE-1 DOMAIN-CONTAINING PROTEIN"/>
    <property type="match status" value="1"/>
</dbReference>
<dbReference type="GO" id="GO:0016787">
    <property type="term" value="F:hydrolase activity"/>
    <property type="evidence" value="ECO:0007669"/>
    <property type="project" value="UniProtKB-KW"/>
</dbReference>
<dbReference type="OrthoDB" id="63519at2"/>
<dbReference type="RefSeq" id="WP_030433086.1">
    <property type="nucleotide sequence ID" value="NZ_JOEF01000035.1"/>
</dbReference>